<evidence type="ECO:0000313" key="1">
    <source>
        <dbReference type="EMBL" id="GEB54055.1"/>
    </source>
</evidence>
<gene>
    <name evidence="1" type="ORF">SCA03_66060</name>
</gene>
<reference evidence="1 2" key="1">
    <citation type="submission" date="2019-06" db="EMBL/GenBank/DDBJ databases">
        <title>Whole genome shotgun sequence of Streptomyces cacaoi subsp. cacaoi NBRC 12748.</title>
        <authorList>
            <person name="Hosoyama A."/>
            <person name="Uohara A."/>
            <person name="Ohji S."/>
            <person name="Ichikawa N."/>
        </authorList>
    </citation>
    <scope>NUCLEOTIDE SEQUENCE [LARGE SCALE GENOMIC DNA]</scope>
    <source>
        <strain evidence="1 2">NBRC 12748</strain>
    </source>
</reference>
<sequence>MRPFCVPVRFAFPASAPASARVSVRVPFRAPVRVACPRVRPRLPGVGPRACRVSARAPAGCRVPARVSACVPARGFAVPPPAFRPCAVVRPCRGSEGRLHSHWASANYWR</sequence>
<proteinExistence type="predicted"/>
<keyword evidence="2" id="KW-1185">Reference proteome</keyword>
<comment type="caution">
    <text evidence="1">The sequence shown here is derived from an EMBL/GenBank/DDBJ whole genome shotgun (WGS) entry which is preliminary data.</text>
</comment>
<organism evidence="1 2">
    <name type="scientific">Streptomyces cacaoi</name>
    <dbReference type="NCBI Taxonomy" id="1898"/>
    <lineage>
        <taxon>Bacteria</taxon>
        <taxon>Bacillati</taxon>
        <taxon>Actinomycetota</taxon>
        <taxon>Actinomycetes</taxon>
        <taxon>Kitasatosporales</taxon>
        <taxon>Streptomycetaceae</taxon>
        <taxon>Streptomyces</taxon>
    </lineage>
</organism>
<protein>
    <submittedName>
        <fullName evidence="1">Uncharacterized protein</fullName>
    </submittedName>
</protein>
<dbReference type="AlphaFoldDB" id="A0A4Y3R8J1"/>
<evidence type="ECO:0000313" key="2">
    <source>
        <dbReference type="Proteomes" id="UP000319210"/>
    </source>
</evidence>
<accession>A0A4Y3R8J1</accession>
<dbReference type="Proteomes" id="UP000319210">
    <property type="component" value="Unassembled WGS sequence"/>
</dbReference>
<dbReference type="EMBL" id="BJMM01000079">
    <property type="protein sequence ID" value="GEB54055.1"/>
    <property type="molecule type" value="Genomic_DNA"/>
</dbReference>
<name>A0A4Y3R8J1_STRCI</name>